<dbReference type="GO" id="GO:0005737">
    <property type="term" value="C:cytoplasm"/>
    <property type="evidence" value="ECO:0007669"/>
    <property type="project" value="UniProtKB-SubCell"/>
</dbReference>
<dbReference type="AlphaFoldDB" id="A0A0C2JQ97"/>
<dbReference type="Gene3D" id="1.25.10.10">
    <property type="entry name" value="Leucine-rich Repeat Variant"/>
    <property type="match status" value="1"/>
</dbReference>
<evidence type="ECO:0000256" key="2">
    <source>
        <dbReference type="ARBA" id="ARBA00022448"/>
    </source>
</evidence>
<name>A0A0C2JQ97_THEKT</name>
<comment type="caution">
    <text evidence="6">The sequence shown here is derived from an EMBL/GenBank/DDBJ whole genome shotgun (WGS) entry which is preliminary data.</text>
</comment>
<keyword evidence="2" id="KW-0813">Transport</keyword>
<dbReference type="Proteomes" id="UP000031668">
    <property type="component" value="Unassembled WGS sequence"/>
</dbReference>
<evidence type="ECO:0000256" key="3">
    <source>
        <dbReference type="ARBA" id="ARBA00022490"/>
    </source>
</evidence>
<dbReference type="EMBL" id="JWZT01001719">
    <property type="protein sequence ID" value="KII71548.1"/>
    <property type="molecule type" value="Genomic_DNA"/>
</dbReference>
<dbReference type="OrthoDB" id="10263328at2759"/>
<accession>A0A0C2JQ97</accession>
<protein>
    <submittedName>
        <fullName evidence="6">Importin subunit beta</fullName>
    </submittedName>
</protein>
<sequence length="393" mass="45581">MINYELFYAKSDNTISFIETKIKKSDDVGVIIAAIEVIKYICSDIGEYRSFRIHKKFLRLLLDCMKKGVDDRIRLAASEAFTYAVTYLDEDFTFPAQRDEIMATLFGILESSNEKLQLSALSCYAEVFCVCYDFCEQYLTEEFILITTNVMKTTTNEFLVRTAVEFWNTVVSSDIETIKMNEKEKMSYRRVIYYSKKAASIIVPCLFELLCLANPDDDAWTFPDSAAVTLKSFVHLCSNELLGIIITILTSNWSENRVERREATMHFLGIVIDNCGPSEIDTILQYSFDIVTKLCKDESLRVRRRAYEALGYIYWNHNQYARDIEKTKKSFNIAFDETLDDPKLAYSRLWALGHIIEASYLSVTENSPERPETLWVSCYFQRLFEMAFESLNL</sequence>
<proteinExistence type="predicted"/>
<evidence type="ECO:0000256" key="4">
    <source>
        <dbReference type="ARBA" id="ARBA00022737"/>
    </source>
</evidence>
<gene>
    <name evidence="6" type="ORF">RF11_00789</name>
</gene>
<evidence type="ECO:0000313" key="6">
    <source>
        <dbReference type="EMBL" id="KII71548.1"/>
    </source>
</evidence>
<comment type="subcellular location">
    <subcellularLocation>
        <location evidence="1">Cytoplasm</location>
    </subcellularLocation>
</comment>
<dbReference type="PANTHER" id="PTHR10527">
    <property type="entry name" value="IMPORTIN BETA"/>
    <property type="match status" value="1"/>
</dbReference>
<dbReference type="InterPro" id="IPR040122">
    <property type="entry name" value="Importin_beta"/>
</dbReference>
<keyword evidence="3" id="KW-0963">Cytoplasm</keyword>
<organism evidence="6 7">
    <name type="scientific">Thelohanellus kitauei</name>
    <name type="common">Myxosporean</name>
    <dbReference type="NCBI Taxonomy" id="669202"/>
    <lineage>
        <taxon>Eukaryota</taxon>
        <taxon>Metazoa</taxon>
        <taxon>Cnidaria</taxon>
        <taxon>Myxozoa</taxon>
        <taxon>Myxosporea</taxon>
        <taxon>Bivalvulida</taxon>
        <taxon>Platysporina</taxon>
        <taxon>Myxobolidae</taxon>
        <taxon>Thelohanellus</taxon>
    </lineage>
</organism>
<evidence type="ECO:0000313" key="7">
    <source>
        <dbReference type="Proteomes" id="UP000031668"/>
    </source>
</evidence>
<keyword evidence="7" id="KW-1185">Reference proteome</keyword>
<reference evidence="6 7" key="1">
    <citation type="journal article" date="2014" name="Genome Biol. Evol.">
        <title>The genome of the myxosporean Thelohanellus kitauei shows adaptations to nutrient acquisition within its fish host.</title>
        <authorList>
            <person name="Yang Y."/>
            <person name="Xiong J."/>
            <person name="Zhou Z."/>
            <person name="Huo F."/>
            <person name="Miao W."/>
            <person name="Ran C."/>
            <person name="Liu Y."/>
            <person name="Zhang J."/>
            <person name="Feng J."/>
            <person name="Wang M."/>
            <person name="Wang M."/>
            <person name="Wang L."/>
            <person name="Yao B."/>
        </authorList>
    </citation>
    <scope>NUCLEOTIDE SEQUENCE [LARGE SCALE GENOMIC DNA]</scope>
    <source>
        <strain evidence="6">Wuqing</strain>
    </source>
</reference>
<dbReference type="SUPFAM" id="SSF48371">
    <property type="entry name" value="ARM repeat"/>
    <property type="match status" value="1"/>
</dbReference>
<dbReference type="InterPro" id="IPR011989">
    <property type="entry name" value="ARM-like"/>
</dbReference>
<evidence type="ECO:0000256" key="5">
    <source>
        <dbReference type="ARBA" id="ARBA00022927"/>
    </source>
</evidence>
<dbReference type="InterPro" id="IPR016024">
    <property type="entry name" value="ARM-type_fold"/>
</dbReference>
<keyword evidence="5" id="KW-0653">Protein transport</keyword>
<evidence type="ECO:0000256" key="1">
    <source>
        <dbReference type="ARBA" id="ARBA00004496"/>
    </source>
</evidence>
<dbReference type="GO" id="GO:0006606">
    <property type="term" value="P:protein import into nucleus"/>
    <property type="evidence" value="ECO:0007669"/>
    <property type="project" value="InterPro"/>
</dbReference>
<keyword evidence="4" id="KW-0677">Repeat</keyword>